<sequence>MTAGCAHAKLIRKVTPSALGCEECLKTGSPWVHLRICRTCGHVGCCDDSPNRHATRHFHETGHPVIEGYDPPEGWGWCYLDELVIDLGGDTTPQRTPIPRFI</sequence>
<evidence type="ECO:0000259" key="1">
    <source>
        <dbReference type="PROSITE" id="PS50271"/>
    </source>
</evidence>
<accession>A0A1Y6BHK0</accession>
<dbReference type="EMBL" id="FWZX01000003">
    <property type="protein sequence ID" value="SMF03198.1"/>
    <property type="molecule type" value="Genomic_DNA"/>
</dbReference>
<dbReference type="GO" id="GO:0016787">
    <property type="term" value="F:hydrolase activity"/>
    <property type="evidence" value="ECO:0007669"/>
    <property type="project" value="UniProtKB-KW"/>
</dbReference>
<name>A0A1Y6BHK0_9PROT</name>
<keyword evidence="3" id="KW-1185">Reference proteome</keyword>
<dbReference type="InterPro" id="IPR001607">
    <property type="entry name" value="Znf_UBP"/>
</dbReference>
<dbReference type="RefSeq" id="WP_085121568.1">
    <property type="nucleotide sequence ID" value="NZ_FWZX01000003.1"/>
</dbReference>
<protein>
    <submittedName>
        <fullName evidence="2">Ubiquitin-hydrolase Zn-finger-containing protein</fullName>
    </submittedName>
</protein>
<reference evidence="2 3" key="1">
    <citation type="submission" date="2017-04" db="EMBL/GenBank/DDBJ databases">
        <authorList>
            <person name="Afonso C.L."/>
            <person name="Miller P.J."/>
            <person name="Scott M.A."/>
            <person name="Spackman E."/>
            <person name="Goraichik I."/>
            <person name="Dimitrov K.M."/>
            <person name="Suarez D.L."/>
            <person name="Swayne D.E."/>
        </authorList>
    </citation>
    <scope>NUCLEOTIDE SEQUENCE [LARGE SCALE GENOMIC DNA]</scope>
    <source>
        <strain evidence="2 3">USBA 355</strain>
    </source>
</reference>
<dbReference type="SUPFAM" id="SSF57850">
    <property type="entry name" value="RING/U-box"/>
    <property type="match status" value="1"/>
</dbReference>
<feature type="domain" description="UBP-type" evidence="1">
    <location>
        <begin position="3"/>
        <end position="102"/>
    </location>
</feature>
<dbReference type="PROSITE" id="PS50271">
    <property type="entry name" value="ZF_UBP"/>
    <property type="match status" value="1"/>
</dbReference>
<evidence type="ECO:0000313" key="2">
    <source>
        <dbReference type="EMBL" id="SMF03198.1"/>
    </source>
</evidence>
<dbReference type="Pfam" id="PF02148">
    <property type="entry name" value="zf-UBP"/>
    <property type="match status" value="1"/>
</dbReference>
<dbReference type="Proteomes" id="UP000192917">
    <property type="component" value="Unassembled WGS sequence"/>
</dbReference>
<evidence type="ECO:0000313" key="3">
    <source>
        <dbReference type="Proteomes" id="UP000192917"/>
    </source>
</evidence>
<dbReference type="AlphaFoldDB" id="A0A1Y6BHK0"/>
<gene>
    <name evidence="2" type="ORF">SAMN05428998_103119</name>
</gene>
<organism evidence="2 3">
    <name type="scientific">Tistlia consotensis USBA 355</name>
    <dbReference type="NCBI Taxonomy" id="560819"/>
    <lineage>
        <taxon>Bacteria</taxon>
        <taxon>Pseudomonadati</taxon>
        <taxon>Pseudomonadota</taxon>
        <taxon>Alphaproteobacteria</taxon>
        <taxon>Rhodospirillales</taxon>
        <taxon>Rhodovibrionaceae</taxon>
        <taxon>Tistlia</taxon>
    </lineage>
</organism>
<dbReference type="STRING" id="560819.SAMN05428998_103119"/>
<dbReference type="InterPro" id="IPR013083">
    <property type="entry name" value="Znf_RING/FYVE/PHD"/>
</dbReference>
<proteinExistence type="predicted"/>
<dbReference type="Gene3D" id="3.30.40.10">
    <property type="entry name" value="Zinc/RING finger domain, C3HC4 (zinc finger)"/>
    <property type="match status" value="1"/>
</dbReference>
<dbReference type="GO" id="GO:0008270">
    <property type="term" value="F:zinc ion binding"/>
    <property type="evidence" value="ECO:0007669"/>
    <property type="project" value="InterPro"/>
</dbReference>
<keyword evidence="2" id="KW-0378">Hydrolase</keyword>